<feature type="domain" description="Helicase ATP-binding" evidence="1">
    <location>
        <begin position="1"/>
        <end position="234"/>
    </location>
</feature>
<reference evidence="2 3" key="1">
    <citation type="submission" date="2015-12" db="EMBL/GenBank/DDBJ databases">
        <title>Draft genome sequence of the thermoanaerobe Thermotalea metallivorans, an isolate from the runoff channel of the Great Artesian Basin, Australia.</title>
        <authorList>
            <person name="Patel B.K."/>
        </authorList>
    </citation>
    <scope>NUCLEOTIDE SEQUENCE [LARGE SCALE GENOMIC DNA]</scope>
    <source>
        <strain evidence="2 3">B2-1</strain>
    </source>
</reference>
<dbReference type="PATRIC" id="fig|520762.4.peg.724"/>
<dbReference type="OrthoDB" id="9804145at2"/>
<dbReference type="SMART" id="SM00487">
    <property type="entry name" value="DEXDc"/>
    <property type="match status" value="1"/>
</dbReference>
<dbReference type="GO" id="GO:0005524">
    <property type="term" value="F:ATP binding"/>
    <property type="evidence" value="ECO:0007669"/>
    <property type="project" value="InterPro"/>
</dbReference>
<dbReference type="STRING" id="520762.AN619_06460"/>
<dbReference type="InterPro" id="IPR050742">
    <property type="entry name" value="Helicase_Restrict-Modif_Enz"/>
</dbReference>
<dbReference type="RefSeq" id="WP_068555031.1">
    <property type="nucleotide sequence ID" value="NZ_LOEE01000019.1"/>
</dbReference>
<dbReference type="AlphaFoldDB" id="A0A140L991"/>
<gene>
    <name evidence="2" type="ORF">AN619_06460</name>
</gene>
<sequence length="833" mass="94584">MRDTLFPFQEDALEELKSKIAKAHLLLDDGDPQVISFSAPTGSGKTIVMTSLFEDIFFGSADFESQPDAVIIWLSDMPELNEQTRLKIESKSDKIRVRQLVTIDSNYDAKYFEGGNIYFLNTQKLGTDKLLTQKSDARQYTIWETLTNTAKASPKSFYVIIDEAHRGMYSSPRAENTAQSIMQKFLLGSPEDGLCQMPLVIGITATPQRFQKLLADTSSTVHKVIVKPEDVRESGLLKDRVIIHYPDIAINADMTMFKGAIENWLQKKEHWKNYCEQENEKLVKPILVVQVEDGNDSTYTRTDMQACLTMLEETLGRKLIDGEVVHTFNDQNTINLCGINIPRVEASRIEENEEINVVFFKMNLSTGWDCPRAEVMMSFRSAQDYTYIAQLLGRMVRTPLARRIQSDAELNNVSLFLPYYDEETVSSVIEALNKSEDIVPAETGTSKELVSLKRNSDFADVFSSMNNLITYKIDAARKQQPLKRLSALSRALTQDAIALDAQRNVQNAIVEKMNEEIARLKADGAFDEKAKAITGFDMKALAFDFGENAYVMESANKYIVTEFDINNLFNRAGKILGDGLHMAYWIKHSARDHVEVKVEVIVLVNDAEAMKRLNEFADNEFDNLYEANKRAISQLKEARRSLYDKLLFSSEKPVAVPWQLPSVIDFSLSADAATYEKHLFVDDNGRFKISLNTWEREVLSEELARGAVAWLRNLDRKSWSLEVPYEKAGVVAPMYPDLIIVRKDGHGYIFDILEPHDPSRSDNCEKAKGLAKFAESHWALFGRIQLIRKMRGPDGSEHYYRLDMSKASTRNKVRAIADNHALDELFKTDAVLQ</sequence>
<dbReference type="Pfam" id="PF04851">
    <property type="entry name" value="ResIII"/>
    <property type="match status" value="1"/>
</dbReference>
<keyword evidence="3" id="KW-1185">Reference proteome</keyword>
<dbReference type="Proteomes" id="UP000070456">
    <property type="component" value="Unassembled WGS sequence"/>
</dbReference>
<dbReference type="GO" id="GO:0016787">
    <property type="term" value="F:hydrolase activity"/>
    <property type="evidence" value="ECO:0007669"/>
    <property type="project" value="InterPro"/>
</dbReference>
<dbReference type="PANTHER" id="PTHR47396">
    <property type="entry name" value="TYPE I RESTRICTION ENZYME ECOKI R PROTEIN"/>
    <property type="match status" value="1"/>
</dbReference>
<proteinExistence type="predicted"/>
<dbReference type="PANTHER" id="PTHR47396:SF1">
    <property type="entry name" value="ATP-DEPENDENT HELICASE IRC3-RELATED"/>
    <property type="match status" value="1"/>
</dbReference>
<evidence type="ECO:0000313" key="2">
    <source>
        <dbReference type="EMBL" id="KXG77116.1"/>
    </source>
</evidence>
<dbReference type="InterPro" id="IPR014001">
    <property type="entry name" value="Helicase_ATP-bd"/>
</dbReference>
<dbReference type="InterPro" id="IPR027417">
    <property type="entry name" value="P-loop_NTPase"/>
</dbReference>
<dbReference type="EMBL" id="LOEE01000019">
    <property type="protein sequence ID" value="KXG77116.1"/>
    <property type="molecule type" value="Genomic_DNA"/>
</dbReference>
<dbReference type="GO" id="GO:0003677">
    <property type="term" value="F:DNA binding"/>
    <property type="evidence" value="ECO:0007669"/>
    <property type="project" value="InterPro"/>
</dbReference>
<protein>
    <recommendedName>
        <fullName evidence="1">Helicase ATP-binding domain-containing protein</fullName>
    </recommendedName>
</protein>
<comment type="caution">
    <text evidence="2">The sequence shown here is derived from an EMBL/GenBank/DDBJ whole genome shotgun (WGS) entry which is preliminary data.</text>
</comment>
<organism evidence="2 3">
    <name type="scientific">Thermotalea metallivorans</name>
    <dbReference type="NCBI Taxonomy" id="520762"/>
    <lineage>
        <taxon>Bacteria</taxon>
        <taxon>Bacillati</taxon>
        <taxon>Bacillota</taxon>
        <taxon>Clostridia</taxon>
        <taxon>Peptostreptococcales</taxon>
        <taxon>Thermotaleaceae</taxon>
        <taxon>Thermotalea</taxon>
    </lineage>
</organism>
<evidence type="ECO:0000259" key="1">
    <source>
        <dbReference type="SMART" id="SM00487"/>
    </source>
</evidence>
<dbReference type="Gene3D" id="3.40.50.300">
    <property type="entry name" value="P-loop containing nucleotide triphosphate hydrolases"/>
    <property type="match status" value="2"/>
</dbReference>
<name>A0A140L991_9FIRM</name>
<dbReference type="InterPro" id="IPR006935">
    <property type="entry name" value="Helicase/UvrB_N"/>
</dbReference>
<dbReference type="GO" id="GO:0005829">
    <property type="term" value="C:cytosol"/>
    <property type="evidence" value="ECO:0007669"/>
    <property type="project" value="TreeGrafter"/>
</dbReference>
<evidence type="ECO:0000313" key="3">
    <source>
        <dbReference type="Proteomes" id="UP000070456"/>
    </source>
</evidence>
<dbReference type="SUPFAM" id="SSF52540">
    <property type="entry name" value="P-loop containing nucleoside triphosphate hydrolases"/>
    <property type="match status" value="2"/>
</dbReference>
<accession>A0A140L991</accession>